<dbReference type="InterPro" id="IPR036534">
    <property type="entry name" value="GAR_dom_sf"/>
</dbReference>
<protein>
    <submittedName>
        <fullName evidence="8">Growth arrest-specific 2b</fullName>
    </submittedName>
</protein>
<dbReference type="GO" id="GO:0051764">
    <property type="term" value="P:actin crosslink formation"/>
    <property type="evidence" value="ECO:0007669"/>
    <property type="project" value="TreeGrafter"/>
</dbReference>
<evidence type="ECO:0000259" key="7">
    <source>
        <dbReference type="PROSITE" id="PS51460"/>
    </source>
</evidence>
<evidence type="ECO:0000256" key="1">
    <source>
        <dbReference type="ARBA" id="ARBA00004245"/>
    </source>
</evidence>
<comment type="subcellular location">
    <subcellularLocation>
        <location evidence="1">Cytoplasm</location>
        <location evidence="1">Cytoskeleton</location>
    </subcellularLocation>
</comment>
<dbReference type="Gene3D" id="1.10.418.10">
    <property type="entry name" value="Calponin-like domain"/>
    <property type="match status" value="1"/>
</dbReference>
<dbReference type="GO" id="GO:0005884">
    <property type="term" value="C:actin filament"/>
    <property type="evidence" value="ECO:0007669"/>
    <property type="project" value="TreeGrafter"/>
</dbReference>
<dbReference type="SMART" id="SM00243">
    <property type="entry name" value="GAS2"/>
    <property type="match status" value="1"/>
</dbReference>
<dbReference type="Pfam" id="PF02187">
    <property type="entry name" value="GAS2"/>
    <property type="match status" value="1"/>
</dbReference>
<dbReference type="PROSITE" id="PS51460">
    <property type="entry name" value="GAR"/>
    <property type="match status" value="1"/>
</dbReference>
<evidence type="ECO:0000256" key="3">
    <source>
        <dbReference type="ARBA" id="ARBA00023212"/>
    </source>
</evidence>
<dbReference type="AlphaFoldDB" id="A0A8C4N813"/>
<evidence type="ECO:0000256" key="4">
    <source>
        <dbReference type="ARBA" id="ARBA00038441"/>
    </source>
</evidence>
<accession>A0A8C4N813</accession>
<dbReference type="Pfam" id="PF00307">
    <property type="entry name" value="CH"/>
    <property type="match status" value="1"/>
</dbReference>
<dbReference type="GO" id="GO:0051015">
    <property type="term" value="F:actin filament binding"/>
    <property type="evidence" value="ECO:0007669"/>
    <property type="project" value="TreeGrafter"/>
</dbReference>
<proteinExistence type="inferred from homology"/>
<dbReference type="Gene3D" id="3.30.920.20">
    <property type="entry name" value="Gas2-like domain"/>
    <property type="match status" value="1"/>
</dbReference>
<reference evidence="8" key="2">
    <citation type="submission" date="2025-09" db="UniProtKB">
        <authorList>
            <consortium name="Ensembl"/>
        </authorList>
    </citation>
    <scope>IDENTIFICATION</scope>
</reference>
<feature type="domain" description="GAR" evidence="7">
    <location>
        <begin position="194"/>
        <end position="267"/>
    </location>
</feature>
<comment type="similarity">
    <text evidence="4">Belongs to the GAS2 family.</text>
</comment>
<feature type="region of interest" description="Disordered" evidence="5">
    <location>
        <begin position="180"/>
        <end position="201"/>
    </location>
</feature>
<dbReference type="GO" id="GO:0008093">
    <property type="term" value="F:cytoskeletal anchor activity"/>
    <property type="evidence" value="ECO:0007669"/>
    <property type="project" value="TreeGrafter"/>
</dbReference>
<dbReference type="SUPFAM" id="SSF143575">
    <property type="entry name" value="GAS2 domain-like"/>
    <property type="match status" value="1"/>
</dbReference>
<dbReference type="PANTHER" id="PTHR46756">
    <property type="entry name" value="TRANSGELIN"/>
    <property type="match status" value="1"/>
</dbReference>
<dbReference type="Ensembl" id="ENSEBUT00000004068.1">
    <property type="protein sequence ID" value="ENSEBUP00000003684.1"/>
    <property type="gene ID" value="ENSEBUG00000002549.1"/>
</dbReference>
<dbReference type="OMA" id="GLHGCDY"/>
<evidence type="ECO:0000256" key="5">
    <source>
        <dbReference type="SAM" id="MobiDB-lite"/>
    </source>
</evidence>
<organism evidence="8 9">
    <name type="scientific">Eptatretus burgeri</name>
    <name type="common">Inshore hagfish</name>
    <dbReference type="NCBI Taxonomy" id="7764"/>
    <lineage>
        <taxon>Eukaryota</taxon>
        <taxon>Metazoa</taxon>
        <taxon>Chordata</taxon>
        <taxon>Craniata</taxon>
        <taxon>Vertebrata</taxon>
        <taxon>Cyclostomata</taxon>
        <taxon>Myxini</taxon>
        <taxon>Myxiniformes</taxon>
        <taxon>Myxinidae</taxon>
        <taxon>Eptatretinae</taxon>
        <taxon>Eptatretus</taxon>
    </lineage>
</organism>
<dbReference type="PANTHER" id="PTHR46756:SF13">
    <property type="entry name" value="GROWTH ARREST-SPECIFIC PROTEIN 2"/>
    <property type="match status" value="1"/>
</dbReference>
<dbReference type="Proteomes" id="UP000694388">
    <property type="component" value="Unplaced"/>
</dbReference>
<evidence type="ECO:0000313" key="8">
    <source>
        <dbReference type="Ensembl" id="ENSEBUP00000003684.1"/>
    </source>
</evidence>
<keyword evidence="9" id="KW-1185">Reference proteome</keyword>
<reference evidence="8" key="1">
    <citation type="submission" date="2025-08" db="UniProtKB">
        <authorList>
            <consortium name="Ensembl"/>
        </authorList>
    </citation>
    <scope>IDENTIFICATION</scope>
</reference>
<evidence type="ECO:0000259" key="6">
    <source>
        <dbReference type="PROSITE" id="PS50021"/>
    </source>
</evidence>
<feature type="domain" description="Calponin-homology (CH)" evidence="6">
    <location>
        <begin position="34"/>
        <end position="156"/>
    </location>
</feature>
<dbReference type="InterPro" id="IPR003108">
    <property type="entry name" value="GAR_dom"/>
</dbReference>
<keyword evidence="3" id="KW-0206">Cytoskeleton</keyword>
<evidence type="ECO:0000256" key="2">
    <source>
        <dbReference type="ARBA" id="ARBA00022490"/>
    </source>
</evidence>
<feature type="compositionally biased region" description="Low complexity" evidence="5">
    <location>
        <begin position="184"/>
        <end position="194"/>
    </location>
</feature>
<keyword evidence="2" id="KW-0963">Cytoplasm</keyword>
<dbReference type="PROSITE" id="PS50021">
    <property type="entry name" value="CH"/>
    <property type="match status" value="1"/>
</dbReference>
<dbReference type="InterPro" id="IPR036872">
    <property type="entry name" value="CH_dom_sf"/>
</dbReference>
<dbReference type="InterPro" id="IPR001715">
    <property type="entry name" value="CH_dom"/>
</dbReference>
<dbReference type="SMART" id="SM00033">
    <property type="entry name" value="CH"/>
    <property type="match status" value="1"/>
</dbReference>
<sequence length="327" mass="36737">MLTHLSPVDLRSPGLTDLAVYQQWLESRHEASLLPMKEDLAMWLNETLGMELHVDTLMESLDNGVILCRLGAFLQAKAKQYNNVDNVTKRIPRKKIPFRSNAPSGTFFARDNTANFLAWCREAGVDDSFMFESEGLVLHKQPRQVCLCLMEIGRIASRYGIEPPGLVKLEKEIEQEEASTVLLPTSEDSTTSSEPTPPPSPIIRRISEKLPCSCQHKFQIEFCSAGRYRFGDKIVFVRMLHNKHVMVRVGGGWDTFENYLHKRDPCRLLQVSRVDGKITHLPSSYRVTTEQSPRVRSPGTYLIMAGNYKSKKQIGAGHSSATASGAS</sequence>
<dbReference type="GeneTree" id="ENSGT00940000155755"/>
<dbReference type="GO" id="GO:0008017">
    <property type="term" value="F:microtubule binding"/>
    <property type="evidence" value="ECO:0007669"/>
    <property type="project" value="InterPro"/>
</dbReference>
<dbReference type="SUPFAM" id="SSF47576">
    <property type="entry name" value="Calponin-homology domain, CH-domain"/>
    <property type="match status" value="1"/>
</dbReference>
<evidence type="ECO:0000313" key="9">
    <source>
        <dbReference type="Proteomes" id="UP000694388"/>
    </source>
</evidence>
<name>A0A8C4N813_EPTBU</name>